<keyword evidence="2" id="KW-1133">Transmembrane helix</keyword>
<dbReference type="Proteomes" id="UP000070133">
    <property type="component" value="Unassembled WGS sequence"/>
</dbReference>
<dbReference type="AlphaFoldDB" id="A0A139HYV7"/>
<dbReference type="EMBL" id="LFZN01000001">
    <property type="protein sequence ID" value="KXT07607.1"/>
    <property type="molecule type" value="Genomic_DNA"/>
</dbReference>
<feature type="transmembrane region" description="Helical" evidence="2">
    <location>
        <begin position="188"/>
        <end position="213"/>
    </location>
</feature>
<feature type="region of interest" description="Disordered" evidence="1">
    <location>
        <begin position="1"/>
        <end position="70"/>
    </location>
</feature>
<keyword evidence="2" id="KW-0812">Transmembrane</keyword>
<evidence type="ECO:0000313" key="3">
    <source>
        <dbReference type="EMBL" id="KXT07607.1"/>
    </source>
</evidence>
<accession>A0A139HYV7</accession>
<feature type="transmembrane region" description="Helical" evidence="2">
    <location>
        <begin position="225"/>
        <end position="248"/>
    </location>
</feature>
<feature type="transmembrane region" description="Helical" evidence="2">
    <location>
        <begin position="316"/>
        <end position="338"/>
    </location>
</feature>
<keyword evidence="2" id="KW-0472">Membrane</keyword>
<name>A0A139HYV7_9PEZI</name>
<feature type="transmembrane region" description="Helical" evidence="2">
    <location>
        <begin position="358"/>
        <end position="379"/>
    </location>
</feature>
<evidence type="ECO:0000313" key="4">
    <source>
        <dbReference type="Proteomes" id="UP000070133"/>
    </source>
</evidence>
<keyword evidence="4" id="KW-1185">Reference proteome</keyword>
<dbReference type="OrthoDB" id="2603at2759"/>
<proteinExistence type="predicted"/>
<sequence length="467" mass="52323">MSRANSNSIPNYGTPHRIHKYAQNGSSSTDNLLQPVTGDNIRPVSGSSTSPSNAENTINASEEQRRLQTRSQNFGRDWEPFRHDPALECKSDSTSGAISWFNPTSASYSRARVLGGGDGPDVDEENLLPVDIGYKWTSRNNRKGRHTLVLTQDALNNPRIETPPRSGSWRAIRTGIQRMFTVRRWGNISWWVAITFTIGSVLWIISATLSLLSYDPTTSFPGQKLYGGGITAFIGSVVFVIGNIFLFLESFNDNRVGCFGWEAQPVPDGTSTGNGNEKVSWRLRPVEADCQHEHHHQSGVKSWLWLPKWRDVREHYIFEIGFIAAGIQVVSALIFFISGVASIPGISDRLTTPLMYEVYWGPKLVASCGFVVTGFLYTIETQKKWWRPAPRSLGWHIGAWKTIGGIGFLLLSCFGLKQAQWAQYQSAVHCVWGSWAFLISSVLRWYECLEQYPVEVLKSNTADLVRL</sequence>
<feature type="compositionally biased region" description="Polar residues" evidence="1">
    <location>
        <begin position="1"/>
        <end position="11"/>
    </location>
</feature>
<comment type="caution">
    <text evidence="3">The sequence shown here is derived from an EMBL/GenBank/DDBJ whole genome shotgun (WGS) entry which is preliminary data.</text>
</comment>
<feature type="compositionally biased region" description="Polar residues" evidence="1">
    <location>
        <begin position="45"/>
        <end position="61"/>
    </location>
</feature>
<protein>
    <submittedName>
        <fullName evidence="3">Uncharacterized protein</fullName>
    </submittedName>
</protein>
<organism evidence="3 4">
    <name type="scientific">Pseudocercospora eumusae</name>
    <dbReference type="NCBI Taxonomy" id="321146"/>
    <lineage>
        <taxon>Eukaryota</taxon>
        <taxon>Fungi</taxon>
        <taxon>Dikarya</taxon>
        <taxon>Ascomycota</taxon>
        <taxon>Pezizomycotina</taxon>
        <taxon>Dothideomycetes</taxon>
        <taxon>Dothideomycetidae</taxon>
        <taxon>Mycosphaerellales</taxon>
        <taxon>Mycosphaerellaceae</taxon>
        <taxon>Pseudocercospora</taxon>
    </lineage>
</organism>
<dbReference type="STRING" id="321146.A0A139HYV7"/>
<reference evidence="3 4" key="1">
    <citation type="submission" date="2015-07" db="EMBL/GenBank/DDBJ databases">
        <title>Comparative genomics of the Sigatoka disease complex on banana suggests a link between parallel evolutionary changes in Pseudocercospora fijiensis and Pseudocercospora eumusae and increased virulence on the banana host.</title>
        <authorList>
            <person name="Chang T.-C."/>
            <person name="Salvucci A."/>
            <person name="Crous P.W."/>
            <person name="Stergiopoulos I."/>
        </authorList>
    </citation>
    <scope>NUCLEOTIDE SEQUENCE [LARGE SCALE GENOMIC DNA]</scope>
    <source>
        <strain evidence="3 4">CBS 114824</strain>
    </source>
</reference>
<gene>
    <name evidence="3" type="ORF">AC578_10257</name>
</gene>
<evidence type="ECO:0000256" key="2">
    <source>
        <dbReference type="SAM" id="Phobius"/>
    </source>
</evidence>
<evidence type="ECO:0000256" key="1">
    <source>
        <dbReference type="SAM" id="MobiDB-lite"/>
    </source>
</evidence>
<feature type="compositionally biased region" description="Polar residues" evidence="1">
    <location>
        <begin position="23"/>
        <end position="34"/>
    </location>
</feature>